<accession>A0A1V1NYF2</accession>
<sequence length="264" mass="29482">MHVKTIITRPVTISQDHLKPMRKMLSYAADQIIARNANALIAISNTHKDQWKKELSPLMSSSEMKKLKVIYNGIFLNHASPLLDKPVAPPVIFTICAQLTPVKGHDLLLQAVSQLHKDGKPLLLNILGDGPLKAYLASICNQLGIEKMVRFHGHQSNVDSVFQETHVVVLPSLREGLSLALLEAMAMSCPLIASNVGATHELIDNGINGFLVQKNNVSDIYLAMKWFLDYPSTIKQMGKQSLGKVKKFDIFRMIDSYQRLYIDI</sequence>
<gene>
    <name evidence="2" type="ORF">OMM_05065</name>
</gene>
<dbReference type="CDD" id="cd03801">
    <property type="entry name" value="GT4_PimA-like"/>
    <property type="match status" value="1"/>
</dbReference>
<comment type="caution">
    <text evidence="2">The sequence shown here is derived from an EMBL/GenBank/DDBJ whole genome shotgun (WGS) entry which is preliminary data.</text>
</comment>
<dbReference type="Gene3D" id="3.40.50.2000">
    <property type="entry name" value="Glycogen Phosphorylase B"/>
    <property type="match status" value="2"/>
</dbReference>
<feature type="domain" description="Glycosyl transferase family 1" evidence="1">
    <location>
        <begin position="91"/>
        <end position="240"/>
    </location>
</feature>
<reference evidence="3" key="1">
    <citation type="submission" date="2012-11" db="EMBL/GenBank/DDBJ databases">
        <authorList>
            <person name="Lucero-Rivera Y.E."/>
            <person name="Tovar-Ramirez D."/>
        </authorList>
    </citation>
    <scope>NUCLEOTIDE SEQUENCE [LARGE SCALE GENOMIC DNA]</scope>
    <source>
        <strain evidence="3">Araruama</strain>
    </source>
</reference>
<name>A0A1V1NYF2_9BACT</name>
<protein>
    <submittedName>
        <fullName evidence="2">Glycosyl transferase group 1</fullName>
    </submittedName>
</protein>
<dbReference type="SUPFAM" id="SSF53756">
    <property type="entry name" value="UDP-Glycosyltransferase/glycogen phosphorylase"/>
    <property type="match status" value="1"/>
</dbReference>
<evidence type="ECO:0000313" key="3">
    <source>
        <dbReference type="Proteomes" id="UP000189670"/>
    </source>
</evidence>
<dbReference type="EMBL" id="ATBP01001312">
    <property type="protein sequence ID" value="ETR67581.1"/>
    <property type="molecule type" value="Genomic_DNA"/>
</dbReference>
<dbReference type="PANTHER" id="PTHR12526">
    <property type="entry name" value="GLYCOSYLTRANSFERASE"/>
    <property type="match status" value="1"/>
</dbReference>
<dbReference type="Pfam" id="PF00534">
    <property type="entry name" value="Glycos_transf_1"/>
    <property type="match status" value="1"/>
</dbReference>
<dbReference type="GO" id="GO:0016757">
    <property type="term" value="F:glycosyltransferase activity"/>
    <property type="evidence" value="ECO:0007669"/>
    <property type="project" value="InterPro"/>
</dbReference>
<dbReference type="InterPro" id="IPR001296">
    <property type="entry name" value="Glyco_trans_1"/>
</dbReference>
<evidence type="ECO:0000313" key="2">
    <source>
        <dbReference type="EMBL" id="ETR67581.1"/>
    </source>
</evidence>
<dbReference type="AlphaFoldDB" id="A0A1V1NYF2"/>
<proteinExistence type="predicted"/>
<dbReference type="Proteomes" id="UP000189670">
    <property type="component" value="Unassembled WGS sequence"/>
</dbReference>
<organism evidence="2 3">
    <name type="scientific">Candidatus Magnetoglobus multicellularis str. Araruama</name>
    <dbReference type="NCBI Taxonomy" id="890399"/>
    <lineage>
        <taxon>Bacteria</taxon>
        <taxon>Pseudomonadati</taxon>
        <taxon>Thermodesulfobacteriota</taxon>
        <taxon>Desulfobacteria</taxon>
        <taxon>Desulfobacterales</taxon>
        <taxon>Desulfobacteraceae</taxon>
        <taxon>Candidatus Magnetoglobus</taxon>
    </lineage>
</organism>
<evidence type="ECO:0000259" key="1">
    <source>
        <dbReference type="Pfam" id="PF00534"/>
    </source>
</evidence>
<keyword evidence="2" id="KW-0808">Transferase</keyword>